<dbReference type="GO" id="GO:0016020">
    <property type="term" value="C:membrane"/>
    <property type="evidence" value="ECO:0000318"/>
    <property type="project" value="GO_Central"/>
</dbReference>
<keyword evidence="1" id="KW-1133">Transmembrane helix</keyword>
<keyword evidence="3" id="KW-1185">Reference proteome</keyword>
<dbReference type="PANTHER" id="PTHR42109:SF2">
    <property type="entry name" value="INTEGRAL MEMBRANE PROTEIN"/>
    <property type="match status" value="1"/>
</dbReference>
<proteinExistence type="predicted"/>
<dbReference type="OrthoDB" id="2560628at2759"/>
<dbReference type="eggNOG" id="ENOG502S6RY">
    <property type="taxonomic scope" value="Eukaryota"/>
</dbReference>
<dbReference type="PANTHER" id="PTHR42109">
    <property type="entry name" value="UNPLACED GENOMIC SCAFFOLD UM_SCAF_CONTIG_1.265, WHOLE GENOME SHOTGUN SEQUENCE"/>
    <property type="match status" value="1"/>
</dbReference>
<accession>A0A0D1C0F9</accession>
<dbReference type="EMBL" id="CM003152">
    <property type="protein sequence ID" value="KIS67402.1"/>
    <property type="molecule type" value="Genomic_DNA"/>
</dbReference>
<dbReference type="AlphaFoldDB" id="A0A0D1C0F9"/>
<feature type="transmembrane region" description="Helical" evidence="1">
    <location>
        <begin position="183"/>
        <end position="204"/>
    </location>
</feature>
<feature type="transmembrane region" description="Helical" evidence="1">
    <location>
        <begin position="143"/>
        <end position="163"/>
    </location>
</feature>
<dbReference type="InParanoid" id="A0A0D1C0F9"/>
<dbReference type="Proteomes" id="UP000000561">
    <property type="component" value="Chromosome 13"/>
</dbReference>
<dbReference type="GeneID" id="23567782"/>
<evidence type="ECO:0000313" key="2">
    <source>
        <dbReference type="EMBL" id="KIS67402.1"/>
    </source>
</evidence>
<evidence type="ECO:0000256" key="1">
    <source>
        <dbReference type="SAM" id="Phobius"/>
    </source>
</evidence>
<dbReference type="RefSeq" id="XP_011391010.1">
    <property type="nucleotide sequence ID" value="XM_011392708.1"/>
</dbReference>
<name>A0A0D1C0F9_MYCMD</name>
<feature type="transmembrane region" description="Helical" evidence="1">
    <location>
        <begin position="41"/>
        <end position="63"/>
    </location>
</feature>
<feature type="transmembrane region" description="Helical" evidence="1">
    <location>
        <begin position="69"/>
        <end position="92"/>
    </location>
</feature>
<keyword evidence="1" id="KW-0472">Membrane</keyword>
<protein>
    <submittedName>
        <fullName evidence="2">Uncharacterized protein</fullName>
    </submittedName>
</protein>
<dbReference type="KEGG" id="uma:UMAG_11984"/>
<dbReference type="VEuPathDB" id="FungiDB:UMAG_11984"/>
<keyword evidence="1" id="KW-0812">Transmembrane</keyword>
<evidence type="ECO:0000313" key="3">
    <source>
        <dbReference type="Proteomes" id="UP000000561"/>
    </source>
</evidence>
<feature type="transmembrane region" description="Helical" evidence="1">
    <location>
        <begin position="6"/>
        <end position="29"/>
    </location>
</feature>
<organism evidence="2 3">
    <name type="scientific">Mycosarcoma maydis</name>
    <name type="common">Corn smut fungus</name>
    <name type="synonym">Ustilago maydis</name>
    <dbReference type="NCBI Taxonomy" id="5270"/>
    <lineage>
        <taxon>Eukaryota</taxon>
        <taxon>Fungi</taxon>
        <taxon>Dikarya</taxon>
        <taxon>Basidiomycota</taxon>
        <taxon>Ustilaginomycotina</taxon>
        <taxon>Ustilaginomycetes</taxon>
        <taxon>Ustilaginales</taxon>
        <taxon>Ustilaginaceae</taxon>
        <taxon>Mycosarcoma</taxon>
    </lineage>
</organism>
<sequence>MWSSLASASLVFLILYLILFSTLLTLFVLRKVPWKSRWLVLLLHVIVRLASQCCGLSFGVIGYRNINLLVAYYVLGAEGYFTLVVCTARFLIAWQRNNWAGYSWLEPVDHTKKRPRFTFLERLKGLFRWKAGSSNQWIMVTDWLLIAANAIIVAGGSLSSAAYTDSDLSASQMYSKLDAAEAMRATGQAVFLAINVALLVCIAVSMHQHRHYRFDHATRIDSDIASAQKAPQQHKRPWYAHPTLLQLLLTWPLLTVRGIFGVLQAVLPDLNYFNPEVYDVNGLTRQFVIEETCMVTLMEFISATILTMTFFATRPESRLRREVSVSSA</sequence>
<gene>
    <name evidence="2" type="ORF">UMAG_11984</name>
</gene>
<reference evidence="2 3" key="1">
    <citation type="journal article" date="2006" name="Nature">
        <title>Insights from the genome of the biotrophic fungal plant pathogen Ustilago maydis.</title>
        <authorList>
            <person name="Kamper J."/>
            <person name="Kahmann R."/>
            <person name="Bolker M."/>
            <person name="Ma L.J."/>
            <person name="Brefort T."/>
            <person name="Saville B.J."/>
            <person name="Banuett F."/>
            <person name="Kronstad J.W."/>
            <person name="Gold S.E."/>
            <person name="Muller O."/>
            <person name="Perlin M.H."/>
            <person name="Wosten H.A."/>
            <person name="de Vries R."/>
            <person name="Ruiz-Herrera J."/>
            <person name="Reynaga-Pena C.G."/>
            <person name="Snetselaar K."/>
            <person name="McCann M."/>
            <person name="Perez-Martin J."/>
            <person name="Feldbrugge M."/>
            <person name="Basse C.W."/>
            <person name="Steinberg G."/>
            <person name="Ibeas J.I."/>
            <person name="Holloman W."/>
            <person name="Guzman P."/>
            <person name="Farman M."/>
            <person name="Stajich J.E."/>
            <person name="Sentandreu R."/>
            <person name="Gonzalez-Prieto J.M."/>
            <person name="Kennell J.C."/>
            <person name="Molina L."/>
            <person name="Schirawski J."/>
            <person name="Mendoza-Mendoza A."/>
            <person name="Greilinger D."/>
            <person name="Munch K."/>
            <person name="Rossel N."/>
            <person name="Scherer M."/>
            <person name="Vranes M."/>
            <person name="Ladendorf O."/>
            <person name="Vincon V."/>
            <person name="Fuchs U."/>
            <person name="Sandrock B."/>
            <person name="Meng S."/>
            <person name="Ho E.C."/>
            <person name="Cahill M.J."/>
            <person name="Boyce K.J."/>
            <person name="Klose J."/>
            <person name="Klosterman S.J."/>
            <person name="Deelstra H.J."/>
            <person name="Ortiz-Castellanos L."/>
            <person name="Li W."/>
            <person name="Sanchez-Alonso P."/>
            <person name="Schreier P.H."/>
            <person name="Hauser-Hahn I."/>
            <person name="Vaupel M."/>
            <person name="Koopmann E."/>
            <person name="Friedrich G."/>
            <person name="Voss H."/>
            <person name="Schluter T."/>
            <person name="Margolis J."/>
            <person name="Platt D."/>
            <person name="Swimmer C."/>
            <person name="Gnirke A."/>
            <person name="Chen F."/>
            <person name="Vysotskaia V."/>
            <person name="Mannhaupt G."/>
            <person name="Guldener U."/>
            <person name="Munsterkotter M."/>
            <person name="Haase D."/>
            <person name="Oesterheld M."/>
            <person name="Mewes H.W."/>
            <person name="Mauceli E.W."/>
            <person name="DeCaprio D."/>
            <person name="Wade C.M."/>
            <person name="Butler J."/>
            <person name="Young S."/>
            <person name="Jaffe D.B."/>
            <person name="Calvo S."/>
            <person name="Nusbaum C."/>
            <person name="Galagan J."/>
            <person name="Birren B.W."/>
        </authorList>
    </citation>
    <scope>NUCLEOTIDE SEQUENCE [LARGE SCALE GENOMIC DNA]</scope>
    <source>
        <strain evidence="3">DSM 14603 / FGSC 9021 / UM521</strain>
    </source>
</reference>